<proteinExistence type="predicted"/>
<sequence length="87" mass="9566">MSRSDVVLPNCCNSTLRKPRVRPEAVLGGGSLPSANARKYELDHLSRSYGYVRMAALQNCFKIISNLAGTAISLPDNSSCFRRRTCC</sequence>
<organism evidence="2">
    <name type="scientific">Harpegnathos saltator</name>
    <name type="common">Jerdon's jumping ant</name>
    <dbReference type="NCBI Taxonomy" id="610380"/>
    <lineage>
        <taxon>Eukaryota</taxon>
        <taxon>Metazoa</taxon>
        <taxon>Ecdysozoa</taxon>
        <taxon>Arthropoda</taxon>
        <taxon>Hexapoda</taxon>
        <taxon>Insecta</taxon>
        <taxon>Pterygota</taxon>
        <taxon>Neoptera</taxon>
        <taxon>Endopterygota</taxon>
        <taxon>Hymenoptera</taxon>
        <taxon>Apocrita</taxon>
        <taxon>Aculeata</taxon>
        <taxon>Formicoidea</taxon>
        <taxon>Formicidae</taxon>
        <taxon>Ponerinae</taxon>
        <taxon>Ponerini</taxon>
        <taxon>Harpegnathos</taxon>
    </lineage>
</organism>
<gene>
    <name evidence="1" type="ORF">EAI_05809</name>
</gene>
<evidence type="ECO:0000313" key="1">
    <source>
        <dbReference type="EMBL" id="EFN81062.1"/>
    </source>
</evidence>
<dbReference type="Proteomes" id="UP000008237">
    <property type="component" value="Unassembled WGS sequence"/>
</dbReference>
<dbReference type="EMBL" id="GL450389">
    <property type="protein sequence ID" value="EFN81062.1"/>
    <property type="molecule type" value="Genomic_DNA"/>
</dbReference>
<dbReference type="InParanoid" id="E2BTE1"/>
<name>E2BTE1_HARSA</name>
<reference evidence="1 2" key="1">
    <citation type="journal article" date="2010" name="Science">
        <title>Genomic comparison of the ants Camponotus floridanus and Harpegnathos saltator.</title>
        <authorList>
            <person name="Bonasio R."/>
            <person name="Zhang G."/>
            <person name="Ye C."/>
            <person name="Mutti N.S."/>
            <person name="Fang X."/>
            <person name="Qin N."/>
            <person name="Donahue G."/>
            <person name="Yang P."/>
            <person name="Li Q."/>
            <person name="Li C."/>
            <person name="Zhang P."/>
            <person name="Huang Z."/>
            <person name="Berger S.L."/>
            <person name="Reinberg D."/>
            <person name="Wang J."/>
            <person name="Liebig J."/>
        </authorList>
    </citation>
    <scope>NUCLEOTIDE SEQUENCE [LARGE SCALE GENOMIC DNA]</scope>
    <source>
        <strain evidence="1 2">R22 G/1</strain>
    </source>
</reference>
<keyword evidence="2" id="KW-1185">Reference proteome</keyword>
<dbReference type="AlphaFoldDB" id="E2BTE1"/>
<protein>
    <submittedName>
        <fullName evidence="1">Uncharacterized protein</fullName>
    </submittedName>
</protein>
<evidence type="ECO:0000313" key="2">
    <source>
        <dbReference type="Proteomes" id="UP000008237"/>
    </source>
</evidence>
<accession>E2BTE1</accession>